<dbReference type="PANTHER" id="PTHR43130:SF3">
    <property type="entry name" value="HTH-TYPE TRANSCRIPTIONAL REGULATOR RV1931C"/>
    <property type="match status" value="1"/>
</dbReference>
<evidence type="ECO:0000313" key="7">
    <source>
        <dbReference type="Proteomes" id="UP000194546"/>
    </source>
</evidence>
<proteinExistence type="predicted"/>
<dbReference type="Pfam" id="PF12833">
    <property type="entry name" value="HTH_18"/>
    <property type="match status" value="1"/>
</dbReference>
<name>A0A242MIQ5_CABSO</name>
<dbReference type="InterPro" id="IPR052158">
    <property type="entry name" value="INH-QAR"/>
</dbReference>
<evidence type="ECO:0000256" key="4">
    <source>
        <dbReference type="SAM" id="MobiDB-lite"/>
    </source>
</evidence>
<evidence type="ECO:0000256" key="3">
    <source>
        <dbReference type="ARBA" id="ARBA00023163"/>
    </source>
</evidence>
<dbReference type="InterPro" id="IPR018062">
    <property type="entry name" value="HTH_AraC-typ_CS"/>
</dbReference>
<dbReference type="SUPFAM" id="SSF46689">
    <property type="entry name" value="Homeodomain-like"/>
    <property type="match status" value="2"/>
</dbReference>
<evidence type="ECO:0000313" key="6">
    <source>
        <dbReference type="EMBL" id="OTP71062.1"/>
    </source>
</evidence>
<dbReference type="GO" id="GO:0003700">
    <property type="term" value="F:DNA-binding transcription factor activity"/>
    <property type="evidence" value="ECO:0007669"/>
    <property type="project" value="InterPro"/>
</dbReference>
<dbReference type="GO" id="GO:0043565">
    <property type="term" value="F:sequence-specific DNA binding"/>
    <property type="evidence" value="ECO:0007669"/>
    <property type="project" value="InterPro"/>
</dbReference>
<keyword evidence="3" id="KW-0804">Transcription</keyword>
<dbReference type="Proteomes" id="UP000194546">
    <property type="component" value="Unassembled WGS sequence"/>
</dbReference>
<dbReference type="PROSITE" id="PS01124">
    <property type="entry name" value="HTH_ARAC_FAMILY_2"/>
    <property type="match status" value="1"/>
</dbReference>
<reference evidence="6 7" key="1">
    <citation type="submission" date="2017-03" db="EMBL/GenBank/DDBJ databases">
        <title>Genome analysis of strain PAMC 26510.</title>
        <authorList>
            <person name="Oh H.-M."/>
            <person name="Yang J.-A."/>
        </authorList>
    </citation>
    <scope>NUCLEOTIDE SEQUENCE [LARGE SCALE GENOMIC DNA]</scope>
    <source>
        <strain evidence="6 7">PAMC 26510</strain>
    </source>
</reference>
<evidence type="ECO:0000256" key="1">
    <source>
        <dbReference type="ARBA" id="ARBA00023015"/>
    </source>
</evidence>
<feature type="region of interest" description="Disordered" evidence="4">
    <location>
        <begin position="332"/>
        <end position="366"/>
    </location>
</feature>
<dbReference type="PRINTS" id="PR00032">
    <property type="entry name" value="HTHARAC"/>
</dbReference>
<keyword evidence="2" id="KW-0238">DNA-binding</keyword>
<comment type="caution">
    <text evidence="6">The sequence shown here is derived from an EMBL/GenBank/DDBJ whole genome shotgun (WGS) entry which is preliminary data.</text>
</comment>
<dbReference type="Gene3D" id="1.10.10.60">
    <property type="entry name" value="Homeodomain-like"/>
    <property type="match status" value="2"/>
</dbReference>
<dbReference type="InterPro" id="IPR018060">
    <property type="entry name" value="HTH_AraC"/>
</dbReference>
<dbReference type="InterPro" id="IPR029062">
    <property type="entry name" value="Class_I_gatase-like"/>
</dbReference>
<dbReference type="Pfam" id="PF01965">
    <property type="entry name" value="DJ-1_PfpI"/>
    <property type="match status" value="1"/>
</dbReference>
<dbReference type="InterPro" id="IPR020449">
    <property type="entry name" value="Tscrpt_reg_AraC-type_HTH"/>
</dbReference>
<dbReference type="SUPFAM" id="SSF52317">
    <property type="entry name" value="Class I glutamine amidotransferase-like"/>
    <property type="match status" value="1"/>
</dbReference>
<protein>
    <submittedName>
        <fullName evidence="6">Transcriptional regulator, AraC family</fullName>
    </submittedName>
</protein>
<keyword evidence="1" id="KW-0805">Transcription regulation</keyword>
<dbReference type="Gene3D" id="3.40.50.880">
    <property type="match status" value="1"/>
</dbReference>
<organism evidence="6 7">
    <name type="scientific">Caballeronia sordidicola</name>
    <name type="common">Burkholderia sordidicola</name>
    <dbReference type="NCBI Taxonomy" id="196367"/>
    <lineage>
        <taxon>Bacteria</taxon>
        <taxon>Pseudomonadati</taxon>
        <taxon>Pseudomonadota</taxon>
        <taxon>Betaproteobacteria</taxon>
        <taxon>Burkholderiales</taxon>
        <taxon>Burkholderiaceae</taxon>
        <taxon>Caballeronia</taxon>
    </lineage>
</organism>
<evidence type="ECO:0000259" key="5">
    <source>
        <dbReference type="PROSITE" id="PS01124"/>
    </source>
</evidence>
<evidence type="ECO:0000256" key="2">
    <source>
        <dbReference type="ARBA" id="ARBA00023125"/>
    </source>
</evidence>
<dbReference type="PANTHER" id="PTHR43130">
    <property type="entry name" value="ARAC-FAMILY TRANSCRIPTIONAL REGULATOR"/>
    <property type="match status" value="1"/>
</dbReference>
<dbReference type="AlphaFoldDB" id="A0A242MIQ5"/>
<feature type="domain" description="HTH araC/xylS-type" evidence="5">
    <location>
        <begin position="229"/>
        <end position="327"/>
    </location>
</feature>
<dbReference type="InterPro" id="IPR002818">
    <property type="entry name" value="DJ-1/PfpI"/>
</dbReference>
<dbReference type="PROSITE" id="PS00041">
    <property type="entry name" value="HTH_ARAC_FAMILY_1"/>
    <property type="match status" value="1"/>
</dbReference>
<dbReference type="EMBL" id="NBTY01000129">
    <property type="protein sequence ID" value="OTP71062.1"/>
    <property type="molecule type" value="Genomic_DNA"/>
</dbReference>
<accession>A0A242MIQ5</accession>
<sequence length="366" mass="40666">MAKTALTLSPWVEIGLACDAGTSNTGIYGLTDLFTYAGEFAAKRHGGCAGSAVRITHWRADDEDATEVRCAYDSCPSSTHTLSLLVIPGNVQAPEKTGRISPLLHWLREKHAEGVVLAAVCGGVFILARTGLLAGRQATTHWSFNEVFAEQFPDVLTETDHMVIDNGDVVTAGGVLAWADLGLRLTERFLGTAVMLETARFMLVDPPGREQRFYCEFDPKTKHGDRAILKAQLWLLTQRERHVSVADLARHAELEQRTFLRRFVAATGMKPNEYQQRLRITRAREMLEFSQASVEDISWSLGYGDATGFRRVFRKVMGLTPSDYRRRFCQPAPQRALSPHSRLMSTSQPSPEEGAQSAVQGRTRDE</sequence>
<dbReference type="SMART" id="SM00342">
    <property type="entry name" value="HTH_ARAC"/>
    <property type="match status" value="1"/>
</dbReference>
<gene>
    <name evidence="6" type="ORF">PAMC26510_23945</name>
</gene>
<dbReference type="InterPro" id="IPR009057">
    <property type="entry name" value="Homeodomain-like_sf"/>
</dbReference>